<dbReference type="EMBL" id="QFOH01000005">
    <property type="protein sequence ID" value="PZP25610.1"/>
    <property type="molecule type" value="Genomic_DNA"/>
</dbReference>
<keyword evidence="3" id="KW-0067">ATP-binding</keyword>
<accession>A0A2W5DB46</accession>
<keyword evidence="2 5" id="KW-0378">Hydrolase</keyword>
<dbReference type="PANTHER" id="PTHR43309:SF4">
    <property type="entry name" value="CARBOXYLTRANSFERASE DOMAIN-CONTAINING PROTEIN"/>
    <property type="match status" value="1"/>
</dbReference>
<dbReference type="InterPro" id="IPR029000">
    <property type="entry name" value="Cyclophilin-like_dom_sf"/>
</dbReference>
<dbReference type="GO" id="GO:0005524">
    <property type="term" value="F:ATP binding"/>
    <property type="evidence" value="ECO:0007669"/>
    <property type="project" value="UniProtKB-KW"/>
</dbReference>
<gene>
    <name evidence="5" type="ORF">DI599_05090</name>
</gene>
<evidence type="ECO:0000259" key="4">
    <source>
        <dbReference type="SMART" id="SM00797"/>
    </source>
</evidence>
<reference evidence="5 6" key="1">
    <citation type="submission" date="2017-08" db="EMBL/GenBank/DDBJ databases">
        <title>Infants hospitalized years apart are colonized by the same room-sourced microbial strains.</title>
        <authorList>
            <person name="Brooks B."/>
            <person name="Olm M.R."/>
            <person name="Firek B.A."/>
            <person name="Baker R."/>
            <person name="Thomas B.C."/>
            <person name="Morowitz M.J."/>
            <person name="Banfield J.F."/>
        </authorList>
    </citation>
    <scope>NUCLEOTIDE SEQUENCE [LARGE SCALE GENOMIC DNA]</scope>
    <source>
        <strain evidence="5">S2_009_000_R2_77</strain>
    </source>
</reference>
<evidence type="ECO:0000313" key="6">
    <source>
        <dbReference type="Proteomes" id="UP000249198"/>
    </source>
</evidence>
<sequence>MNASTTAARGLRVEHSHPFVLLQDAGRFGVRHLGVTQGGALDWISMHWANRLLDNAVDAPVLEIALGNLVLTCERDTCLALAGADLGATLDGQPLKPWRSFTVRQGQRLAFARPLLGTRAYLAAPGGFDAPRVLGSCASTAREELGGLHGDGRAVAADDRLTWQGSDPVPRELPARQIPVLGGDATLELVLGAQVGDFSGQSLFDAFNHDWQVDVRADRMGVRLLGPQLVCQRTSMVSEGIPLGAVQVPADGQPIVLLNDRQTIGGYPRLGALTPQAVARLAQCQPGDTLRLAPVTQGAAQRSLRQFLAQSSR</sequence>
<name>A0A2W5DB46_9PSED</name>
<dbReference type="Proteomes" id="UP000249198">
    <property type="component" value="Unassembled WGS sequence"/>
</dbReference>
<dbReference type="RefSeq" id="WP_273229787.1">
    <property type="nucleotide sequence ID" value="NZ_QFOH01000005.1"/>
</dbReference>
<organism evidence="5 6">
    <name type="scientific">Pseudomonas kuykendallii</name>
    <dbReference type="NCBI Taxonomy" id="1007099"/>
    <lineage>
        <taxon>Bacteria</taxon>
        <taxon>Pseudomonadati</taxon>
        <taxon>Pseudomonadota</taxon>
        <taxon>Gammaproteobacteria</taxon>
        <taxon>Pseudomonadales</taxon>
        <taxon>Pseudomonadaceae</taxon>
        <taxon>Pseudomonas</taxon>
    </lineage>
</organism>
<keyword evidence="1" id="KW-0547">Nucleotide-binding</keyword>
<dbReference type="Pfam" id="PF02626">
    <property type="entry name" value="CT_A_B"/>
    <property type="match status" value="1"/>
</dbReference>
<evidence type="ECO:0000313" key="5">
    <source>
        <dbReference type="EMBL" id="PZP25610.1"/>
    </source>
</evidence>
<dbReference type="AlphaFoldDB" id="A0A2W5DB46"/>
<evidence type="ECO:0000256" key="3">
    <source>
        <dbReference type="ARBA" id="ARBA00022840"/>
    </source>
</evidence>
<dbReference type="Gene3D" id="2.40.100.10">
    <property type="entry name" value="Cyclophilin-like"/>
    <property type="match status" value="1"/>
</dbReference>
<dbReference type="PANTHER" id="PTHR43309">
    <property type="entry name" value="5-OXOPROLINASE SUBUNIT C"/>
    <property type="match status" value="1"/>
</dbReference>
<dbReference type="SMART" id="SM00797">
    <property type="entry name" value="AHS2"/>
    <property type="match status" value="1"/>
</dbReference>
<evidence type="ECO:0000256" key="1">
    <source>
        <dbReference type="ARBA" id="ARBA00022741"/>
    </source>
</evidence>
<protein>
    <submittedName>
        <fullName evidence="5">Allophanate hydrolase</fullName>
    </submittedName>
</protein>
<dbReference type="InterPro" id="IPR052708">
    <property type="entry name" value="PxpC"/>
</dbReference>
<evidence type="ECO:0000256" key="2">
    <source>
        <dbReference type="ARBA" id="ARBA00022801"/>
    </source>
</evidence>
<dbReference type="GO" id="GO:0016787">
    <property type="term" value="F:hydrolase activity"/>
    <property type="evidence" value="ECO:0007669"/>
    <property type="project" value="UniProtKB-KW"/>
</dbReference>
<dbReference type="InterPro" id="IPR003778">
    <property type="entry name" value="CT_A_B"/>
</dbReference>
<dbReference type="SUPFAM" id="SSF50891">
    <property type="entry name" value="Cyclophilin-like"/>
    <property type="match status" value="1"/>
</dbReference>
<comment type="caution">
    <text evidence="5">The sequence shown here is derived from an EMBL/GenBank/DDBJ whole genome shotgun (WGS) entry which is preliminary data.</text>
</comment>
<proteinExistence type="predicted"/>
<feature type="domain" description="Carboxyltransferase" evidence="4">
    <location>
        <begin position="32"/>
        <end position="308"/>
    </location>
</feature>